<evidence type="ECO:0000313" key="2">
    <source>
        <dbReference type="Proteomes" id="UP000634455"/>
    </source>
</evidence>
<dbReference type="Gene3D" id="1.25.40.10">
    <property type="entry name" value="Tetratricopeptide repeat domain"/>
    <property type="match status" value="2"/>
</dbReference>
<dbReference type="EMBL" id="BMZF01000003">
    <property type="protein sequence ID" value="GHA50724.1"/>
    <property type="molecule type" value="Genomic_DNA"/>
</dbReference>
<dbReference type="InterPro" id="IPR019734">
    <property type="entry name" value="TPR_rpt"/>
</dbReference>
<dbReference type="InterPro" id="IPR011990">
    <property type="entry name" value="TPR-like_helical_dom_sf"/>
</dbReference>
<evidence type="ECO:0008006" key="3">
    <source>
        <dbReference type="Google" id="ProtNLM"/>
    </source>
</evidence>
<proteinExistence type="predicted"/>
<organism evidence="1 2">
    <name type="scientific">Paramylibacter ulvae</name>
    <dbReference type="NCBI Taxonomy" id="1651968"/>
    <lineage>
        <taxon>Bacteria</taxon>
        <taxon>Pseudomonadati</taxon>
        <taxon>Pseudomonadota</taxon>
        <taxon>Alphaproteobacteria</taxon>
        <taxon>Rhodobacterales</taxon>
        <taxon>Paracoccaceae</taxon>
        <taxon>Paramylibacter</taxon>
    </lineage>
</organism>
<keyword evidence="2" id="KW-1185">Reference proteome</keyword>
<comment type="caution">
    <text evidence="1">The sequence shown here is derived from an EMBL/GenBank/DDBJ whole genome shotgun (WGS) entry which is preliminary data.</text>
</comment>
<sequence>MVGVVDETNLNEIMLTMADPNEAAAYFLDASLKDPKRIDLKRGLAKSLVRAKRHEEAVLIYEKLVKEDKSVSQDRIDFAGALISSNQWTRAAEQLNLVPPTVETFQRYRFEAMIADSQKKWKKADSFYETAAGLTTQPSGILNNWGYSKFVRGDYKAAEKLYLEAITYNPKLYTAKNNLVMARAQRGEFALPIVQMTEIERAELTYTAGLSAIKQGKTDLGRGMIEEAIDLHPRHFTAAVDTLKALNKNVVR</sequence>
<reference evidence="2" key="1">
    <citation type="journal article" date="2019" name="Int. J. Syst. Evol. Microbiol.">
        <title>The Global Catalogue of Microorganisms (GCM) 10K type strain sequencing project: providing services to taxonomists for standard genome sequencing and annotation.</title>
        <authorList>
            <consortium name="The Broad Institute Genomics Platform"/>
            <consortium name="The Broad Institute Genome Sequencing Center for Infectious Disease"/>
            <person name="Wu L."/>
            <person name="Ma J."/>
        </authorList>
    </citation>
    <scope>NUCLEOTIDE SEQUENCE [LARGE SCALE GENOMIC DNA]</scope>
    <source>
        <strain evidence="2">KCTC 32465</strain>
    </source>
</reference>
<dbReference type="Proteomes" id="UP000634455">
    <property type="component" value="Unassembled WGS sequence"/>
</dbReference>
<name>A0ABQ3D1J8_9RHOB</name>
<protein>
    <recommendedName>
        <fullName evidence="3">Tetratricopeptide repeat protein</fullName>
    </recommendedName>
</protein>
<dbReference type="Pfam" id="PF13432">
    <property type="entry name" value="TPR_16"/>
    <property type="match status" value="2"/>
</dbReference>
<gene>
    <name evidence="1" type="ORF">GCM10008927_14930</name>
</gene>
<accession>A0ABQ3D1J8</accession>
<dbReference type="SMART" id="SM00028">
    <property type="entry name" value="TPR"/>
    <property type="match status" value="3"/>
</dbReference>
<dbReference type="SUPFAM" id="SSF48452">
    <property type="entry name" value="TPR-like"/>
    <property type="match status" value="1"/>
</dbReference>
<evidence type="ECO:0000313" key="1">
    <source>
        <dbReference type="EMBL" id="GHA50724.1"/>
    </source>
</evidence>